<sequence>MGFVIVGAWTLFSLAVLVSFLPVAGDALPGGELGMLMYVASFPSSILVGIGLNQSEFGSMSQTGFSNAFAVWLPFFAAGLLQWAIIGAAVERCRSKR</sequence>
<evidence type="ECO:0000256" key="1">
    <source>
        <dbReference type="SAM" id="Phobius"/>
    </source>
</evidence>
<protein>
    <submittedName>
        <fullName evidence="2">Uncharacterized protein</fullName>
    </submittedName>
</protein>
<keyword evidence="3" id="KW-1185">Reference proteome</keyword>
<gene>
    <name evidence="2" type="ORF">EZ242_01305</name>
</gene>
<reference evidence="2 3" key="1">
    <citation type="submission" date="2019-03" db="EMBL/GenBank/DDBJ databases">
        <title>Ramlibacter rhizophilus CCTCC AB2015357, whole genome shotgun sequence.</title>
        <authorList>
            <person name="Zhang X."/>
            <person name="Feng G."/>
            <person name="Zhu H."/>
        </authorList>
    </citation>
    <scope>NUCLEOTIDE SEQUENCE [LARGE SCALE GENOMIC DNA]</scope>
    <source>
        <strain evidence="2 3">CCTCC AB2015357</strain>
    </source>
</reference>
<evidence type="ECO:0000313" key="3">
    <source>
        <dbReference type="Proteomes" id="UP000297564"/>
    </source>
</evidence>
<feature type="transmembrane region" description="Helical" evidence="1">
    <location>
        <begin position="35"/>
        <end position="53"/>
    </location>
</feature>
<dbReference type="RefSeq" id="WP_135283301.1">
    <property type="nucleotide sequence ID" value="NZ_SMLL01000001.1"/>
</dbReference>
<dbReference type="AlphaFoldDB" id="A0A4Z0C2I2"/>
<dbReference type="EMBL" id="SMLL01000001">
    <property type="protein sequence ID" value="TFZ04419.1"/>
    <property type="molecule type" value="Genomic_DNA"/>
</dbReference>
<proteinExistence type="predicted"/>
<feature type="transmembrane region" description="Helical" evidence="1">
    <location>
        <begin position="65"/>
        <end position="90"/>
    </location>
</feature>
<accession>A0A4Z0C2I2</accession>
<keyword evidence="1" id="KW-0812">Transmembrane</keyword>
<evidence type="ECO:0000313" key="2">
    <source>
        <dbReference type="EMBL" id="TFZ04419.1"/>
    </source>
</evidence>
<dbReference type="Proteomes" id="UP000297564">
    <property type="component" value="Unassembled WGS sequence"/>
</dbReference>
<name>A0A4Z0C2I2_9BURK</name>
<dbReference type="OrthoDB" id="9940120at2"/>
<keyword evidence="1" id="KW-0472">Membrane</keyword>
<organism evidence="2 3">
    <name type="scientific">Ramlibacter rhizophilus</name>
    <dbReference type="NCBI Taxonomy" id="1781167"/>
    <lineage>
        <taxon>Bacteria</taxon>
        <taxon>Pseudomonadati</taxon>
        <taxon>Pseudomonadota</taxon>
        <taxon>Betaproteobacteria</taxon>
        <taxon>Burkholderiales</taxon>
        <taxon>Comamonadaceae</taxon>
        <taxon>Ramlibacter</taxon>
    </lineage>
</organism>
<comment type="caution">
    <text evidence="2">The sequence shown here is derived from an EMBL/GenBank/DDBJ whole genome shotgun (WGS) entry which is preliminary data.</text>
</comment>
<keyword evidence="1" id="KW-1133">Transmembrane helix</keyword>